<dbReference type="Proteomes" id="UP000294689">
    <property type="component" value="Unassembled WGS sequence"/>
</dbReference>
<feature type="compositionally biased region" description="Basic and acidic residues" evidence="1">
    <location>
        <begin position="12"/>
        <end position="40"/>
    </location>
</feature>
<organism evidence="2 3">
    <name type="scientific">Gelidibacter sediminis</name>
    <dbReference type="NCBI Taxonomy" id="1608710"/>
    <lineage>
        <taxon>Bacteria</taxon>
        <taxon>Pseudomonadati</taxon>
        <taxon>Bacteroidota</taxon>
        <taxon>Flavobacteriia</taxon>
        <taxon>Flavobacteriales</taxon>
        <taxon>Flavobacteriaceae</taxon>
        <taxon>Gelidibacter</taxon>
    </lineage>
</organism>
<feature type="region of interest" description="Disordered" evidence="1">
    <location>
        <begin position="1"/>
        <end position="40"/>
    </location>
</feature>
<proteinExistence type="predicted"/>
<sequence length="40" mass="4497">NSFADAPAAAKSEGRERGGLPQRADRTPKKENYIHEHEDF</sequence>
<feature type="non-terminal residue" evidence="2">
    <location>
        <position position="1"/>
    </location>
</feature>
<dbReference type="EMBL" id="SOBW01000009">
    <property type="protein sequence ID" value="TDU34501.1"/>
    <property type="molecule type" value="Genomic_DNA"/>
</dbReference>
<name>A0A4R7PL17_9FLAO</name>
<reference evidence="2 3" key="1">
    <citation type="submission" date="2019-03" db="EMBL/GenBank/DDBJ databases">
        <title>Genomic Encyclopedia of Archaeal and Bacterial Type Strains, Phase II (KMG-II): from individual species to whole genera.</title>
        <authorList>
            <person name="Goeker M."/>
        </authorList>
    </citation>
    <scope>NUCLEOTIDE SEQUENCE [LARGE SCALE GENOMIC DNA]</scope>
    <source>
        <strain evidence="2 3">DSM 28135</strain>
    </source>
</reference>
<accession>A0A4R7PL17</accession>
<keyword evidence="3" id="KW-1185">Reference proteome</keyword>
<evidence type="ECO:0000256" key="1">
    <source>
        <dbReference type="SAM" id="MobiDB-lite"/>
    </source>
</evidence>
<evidence type="ECO:0000313" key="3">
    <source>
        <dbReference type="Proteomes" id="UP000294689"/>
    </source>
</evidence>
<dbReference type="AlphaFoldDB" id="A0A4R7PL17"/>
<evidence type="ECO:0000313" key="2">
    <source>
        <dbReference type="EMBL" id="TDU34501.1"/>
    </source>
</evidence>
<gene>
    <name evidence="2" type="ORF">BXY82_2827</name>
</gene>
<comment type="caution">
    <text evidence="2">The sequence shown here is derived from an EMBL/GenBank/DDBJ whole genome shotgun (WGS) entry which is preliminary data.</text>
</comment>
<protein>
    <submittedName>
        <fullName evidence="2">Uncharacterized protein</fullName>
    </submittedName>
</protein>